<comment type="similarity">
    <text evidence="4">Belongs to the WD repeat MDV1/CAF4 family.</text>
</comment>
<keyword evidence="3" id="KW-0175">Coiled coil</keyword>
<gene>
    <name evidence="8" type="ORF">BCR38DRAFT_310417</name>
</gene>
<dbReference type="OrthoDB" id="538223at2759"/>
<evidence type="ECO:0000256" key="6">
    <source>
        <dbReference type="ARBA" id="ARBA00043913"/>
    </source>
</evidence>
<dbReference type="AlphaFoldDB" id="A0A1Y2E0E2"/>
<dbReference type="InterPro" id="IPR001680">
    <property type="entry name" value="WD40_rpt"/>
</dbReference>
<evidence type="ECO:0000256" key="4">
    <source>
        <dbReference type="ARBA" id="ARBA00038415"/>
    </source>
</evidence>
<dbReference type="SMART" id="SM00320">
    <property type="entry name" value="WD40"/>
    <property type="match status" value="2"/>
</dbReference>
<evidence type="ECO:0000256" key="3">
    <source>
        <dbReference type="ARBA" id="ARBA00023054"/>
    </source>
</evidence>
<dbReference type="PROSITE" id="PS50082">
    <property type="entry name" value="WD_REPEATS_2"/>
    <property type="match status" value="2"/>
</dbReference>
<dbReference type="GO" id="GO:1990234">
    <property type="term" value="C:transferase complex"/>
    <property type="evidence" value="ECO:0007669"/>
    <property type="project" value="UniProtKB-ARBA"/>
</dbReference>
<evidence type="ECO:0000256" key="7">
    <source>
        <dbReference type="PROSITE-ProRule" id="PRU00221"/>
    </source>
</evidence>
<keyword evidence="1 7" id="KW-0853">WD repeat</keyword>
<protein>
    <recommendedName>
        <fullName evidence="5">Mitochondrial division protein 1</fullName>
    </recommendedName>
</protein>
<feature type="repeat" description="WD" evidence="7">
    <location>
        <begin position="243"/>
        <end position="266"/>
    </location>
</feature>
<keyword evidence="9" id="KW-1185">Reference proteome</keyword>
<evidence type="ECO:0000256" key="5">
    <source>
        <dbReference type="ARBA" id="ARBA00039789"/>
    </source>
</evidence>
<dbReference type="InterPro" id="IPR015943">
    <property type="entry name" value="WD40/YVTN_repeat-like_dom_sf"/>
</dbReference>
<dbReference type="PANTHER" id="PTHR22847">
    <property type="entry name" value="WD40 REPEAT PROTEIN"/>
    <property type="match status" value="1"/>
</dbReference>
<dbReference type="GeneID" id="63770860"/>
<dbReference type="EMBL" id="MCFJ01000006">
    <property type="protein sequence ID" value="ORY65002.1"/>
    <property type="molecule type" value="Genomic_DNA"/>
</dbReference>
<comment type="caution">
    <text evidence="8">The sequence shown here is derived from an EMBL/GenBank/DDBJ whole genome shotgun (WGS) entry which is preliminary data.</text>
</comment>
<dbReference type="PROSITE" id="PS50294">
    <property type="entry name" value="WD_REPEATS_REGION"/>
    <property type="match status" value="2"/>
</dbReference>
<keyword evidence="2" id="KW-0677">Repeat</keyword>
<dbReference type="InterPro" id="IPR036322">
    <property type="entry name" value="WD40_repeat_dom_sf"/>
</dbReference>
<feature type="non-terminal residue" evidence="8">
    <location>
        <position position="1"/>
    </location>
</feature>
<proteinExistence type="inferred from homology"/>
<comment type="function">
    <text evidence="6">Involved in mitochondrial fission. Acts as an adapter protein required to form mitochondrial fission complexes. Formation of these complexes is required to promote constriction and fission of the mitochondrial compartment at a late step in mitochondrial division.</text>
</comment>
<reference evidence="8 9" key="1">
    <citation type="submission" date="2016-07" db="EMBL/GenBank/DDBJ databases">
        <title>Pervasive Adenine N6-methylation of Active Genes in Fungi.</title>
        <authorList>
            <consortium name="DOE Joint Genome Institute"/>
            <person name="Mondo S.J."/>
            <person name="Dannebaum R.O."/>
            <person name="Kuo R.C."/>
            <person name="Labutti K."/>
            <person name="Haridas S."/>
            <person name="Kuo A."/>
            <person name="Salamov A."/>
            <person name="Ahrendt S.R."/>
            <person name="Lipzen A."/>
            <person name="Sullivan W."/>
            <person name="Andreopoulos W.B."/>
            <person name="Clum A."/>
            <person name="Lindquist E."/>
            <person name="Daum C."/>
            <person name="Ramamoorthy G.K."/>
            <person name="Gryganskyi A."/>
            <person name="Culley D."/>
            <person name="Magnuson J.K."/>
            <person name="James T.Y."/>
            <person name="O'Malley M.A."/>
            <person name="Stajich J.E."/>
            <person name="Spatafora J.W."/>
            <person name="Visel A."/>
            <person name="Grigoriev I.V."/>
        </authorList>
    </citation>
    <scope>NUCLEOTIDE SEQUENCE [LARGE SCALE GENOMIC DNA]</scope>
    <source>
        <strain evidence="8 9">CBS 129021</strain>
    </source>
</reference>
<evidence type="ECO:0000313" key="9">
    <source>
        <dbReference type="Proteomes" id="UP000193689"/>
    </source>
</evidence>
<organism evidence="8 9">
    <name type="scientific">Pseudomassariella vexata</name>
    <dbReference type="NCBI Taxonomy" id="1141098"/>
    <lineage>
        <taxon>Eukaryota</taxon>
        <taxon>Fungi</taxon>
        <taxon>Dikarya</taxon>
        <taxon>Ascomycota</taxon>
        <taxon>Pezizomycotina</taxon>
        <taxon>Sordariomycetes</taxon>
        <taxon>Xylariomycetidae</taxon>
        <taxon>Amphisphaeriales</taxon>
        <taxon>Pseudomassariaceae</taxon>
        <taxon>Pseudomassariella</taxon>
    </lineage>
</organism>
<evidence type="ECO:0000256" key="1">
    <source>
        <dbReference type="ARBA" id="ARBA00022574"/>
    </source>
</evidence>
<feature type="repeat" description="WD" evidence="7">
    <location>
        <begin position="201"/>
        <end position="242"/>
    </location>
</feature>
<sequence length="266" mass="29110">NAAHTIFPDGVGRKHSSIFSRSTDALSKGLRRDIYDLREDGISVDQIQVPNPDPLSPLRYSCIYWVDHLAEGGSANLQFEEYVQDGGAIQKFFEKSYLHWLESLGLLRDIPKGVSSMSKLRRLLKGKESAAGLAEVVYDALRFIQSHSVVITGNPLQVYVSALVLSPNCSVVRNSFRGEEPKWIIRKPIVEDYWSACLQTLEGHSGTVSSVAFSPDGRLVASGSDDNTVKLWAADTGALQQTLEGHSGTVWSVAFSPDDRLVASGS</sequence>
<feature type="non-terminal residue" evidence="8">
    <location>
        <position position="266"/>
    </location>
</feature>
<dbReference type="STRING" id="1141098.A0A1Y2E0E2"/>
<dbReference type="RefSeq" id="XP_040716154.1">
    <property type="nucleotide sequence ID" value="XM_040854648.1"/>
</dbReference>
<dbReference type="GO" id="GO:0005634">
    <property type="term" value="C:nucleus"/>
    <property type="evidence" value="ECO:0007669"/>
    <property type="project" value="TreeGrafter"/>
</dbReference>
<dbReference type="Proteomes" id="UP000193689">
    <property type="component" value="Unassembled WGS sequence"/>
</dbReference>
<evidence type="ECO:0000313" key="8">
    <source>
        <dbReference type="EMBL" id="ORY65002.1"/>
    </source>
</evidence>
<dbReference type="SUPFAM" id="SSF50978">
    <property type="entry name" value="WD40 repeat-like"/>
    <property type="match status" value="1"/>
</dbReference>
<dbReference type="PANTHER" id="PTHR22847:SF637">
    <property type="entry name" value="WD REPEAT DOMAIN 5B"/>
    <property type="match status" value="1"/>
</dbReference>
<dbReference type="Pfam" id="PF00400">
    <property type="entry name" value="WD40"/>
    <property type="match status" value="2"/>
</dbReference>
<dbReference type="InParanoid" id="A0A1Y2E0E2"/>
<dbReference type="Gene3D" id="2.130.10.10">
    <property type="entry name" value="YVTN repeat-like/Quinoprotein amine dehydrogenase"/>
    <property type="match status" value="1"/>
</dbReference>
<accession>A0A1Y2E0E2</accession>
<name>A0A1Y2E0E2_9PEZI</name>
<evidence type="ECO:0000256" key="2">
    <source>
        <dbReference type="ARBA" id="ARBA00022737"/>
    </source>
</evidence>